<evidence type="ECO:0000256" key="5">
    <source>
        <dbReference type="SAM" id="Phobius"/>
    </source>
</evidence>
<keyword evidence="4 5" id="KW-0472">Membrane</keyword>
<feature type="transmembrane region" description="Helical" evidence="5">
    <location>
        <begin position="164"/>
        <end position="183"/>
    </location>
</feature>
<organism evidence="6 7">
    <name type="scientific">Mycobacterium simiae</name>
    <name type="common">Mycobacterium habana</name>
    <dbReference type="NCBI Taxonomy" id="1784"/>
    <lineage>
        <taxon>Bacteria</taxon>
        <taxon>Bacillati</taxon>
        <taxon>Actinomycetota</taxon>
        <taxon>Actinomycetes</taxon>
        <taxon>Mycobacteriales</taxon>
        <taxon>Mycobacteriaceae</taxon>
        <taxon>Mycobacterium</taxon>
        <taxon>Mycobacterium simiae complex</taxon>
    </lineage>
</organism>
<keyword evidence="3 5" id="KW-1133">Transmembrane helix</keyword>
<comment type="subcellular location">
    <subcellularLocation>
        <location evidence="1">Endomembrane system</location>
        <topology evidence="1">Multi-pass membrane protein</topology>
    </subcellularLocation>
</comment>
<feature type="transmembrane region" description="Helical" evidence="5">
    <location>
        <begin position="108"/>
        <end position="129"/>
    </location>
</feature>
<dbReference type="InterPro" id="IPR007318">
    <property type="entry name" value="Phopholipid_MeTrfase"/>
</dbReference>
<evidence type="ECO:0000313" key="7">
    <source>
        <dbReference type="Proteomes" id="UP000324701"/>
    </source>
</evidence>
<dbReference type="Proteomes" id="UP000324701">
    <property type="component" value="Unassembled WGS sequence"/>
</dbReference>
<dbReference type="Pfam" id="PF04191">
    <property type="entry name" value="PEMT"/>
    <property type="match status" value="1"/>
</dbReference>
<protein>
    <submittedName>
        <fullName evidence="6">Isoprenylcysteine carboxylmethyltransferase family protein</fullName>
    </submittedName>
</protein>
<feature type="transmembrane region" description="Helical" evidence="5">
    <location>
        <begin position="74"/>
        <end position="96"/>
    </location>
</feature>
<accession>A0A5B1BQ20</accession>
<dbReference type="Gene3D" id="1.20.120.1630">
    <property type="match status" value="1"/>
</dbReference>
<dbReference type="RefSeq" id="WP_149653625.1">
    <property type="nucleotide sequence ID" value="NZ_VTZN01000040.1"/>
</dbReference>
<dbReference type="AlphaFoldDB" id="A0A5B1BQ20"/>
<dbReference type="PANTHER" id="PTHR43847">
    <property type="entry name" value="BLL3993 PROTEIN"/>
    <property type="match status" value="1"/>
</dbReference>
<dbReference type="GO" id="GO:0008168">
    <property type="term" value="F:methyltransferase activity"/>
    <property type="evidence" value="ECO:0007669"/>
    <property type="project" value="UniProtKB-KW"/>
</dbReference>
<proteinExistence type="predicted"/>
<keyword evidence="6" id="KW-0489">Methyltransferase</keyword>
<feature type="transmembrane region" description="Helical" evidence="5">
    <location>
        <begin position="32"/>
        <end position="53"/>
    </location>
</feature>
<keyword evidence="7" id="KW-1185">Reference proteome</keyword>
<gene>
    <name evidence="6" type="ORF">F0Q45_09060</name>
</gene>
<evidence type="ECO:0000256" key="1">
    <source>
        <dbReference type="ARBA" id="ARBA00004127"/>
    </source>
</evidence>
<evidence type="ECO:0000256" key="3">
    <source>
        <dbReference type="ARBA" id="ARBA00022989"/>
    </source>
</evidence>
<evidence type="ECO:0000313" key="6">
    <source>
        <dbReference type="EMBL" id="KAA1250546.1"/>
    </source>
</evidence>
<sequence>MRTILRTVLFGVAGLVVFGLLLFVPAGTFDYWQAWLFLAVFALITWIPSIYLLRTNPAVLKRRMRAGPTAETRPVQKVVMVFALASLAAMTVVSVLDHRFGWSRVPAAISLVGDLLVACGLGAAMLVIIQNSYAAATVTVEAGQKLVCTGLYGLVRHPMYTGNVIMMVGLPLALGSYSGLLLVPPSLLTLVFRILDEEKALAEELDGYRAYMQQVRYRLVPHVW</sequence>
<dbReference type="OrthoDB" id="7203053at2"/>
<dbReference type="GO" id="GO:0032259">
    <property type="term" value="P:methylation"/>
    <property type="evidence" value="ECO:0007669"/>
    <property type="project" value="UniProtKB-KW"/>
</dbReference>
<keyword evidence="2 5" id="KW-0812">Transmembrane</keyword>
<reference evidence="6 7" key="1">
    <citation type="submission" date="2019-09" db="EMBL/GenBank/DDBJ databases">
        <title>Report of infection by Mycobacterium simiae a patient suffering from pulmonary tuberculosis.</title>
        <authorList>
            <person name="Mohanty P.S."/>
            <person name="Bansal A.K."/>
            <person name="Singh H."/>
            <person name="Sharma S."/>
            <person name="Patil S.A."/>
            <person name="Upadhaya P."/>
            <person name="Singh P.K."/>
            <person name="Kumar D."/>
            <person name="Kumar S."/>
            <person name="Singh R.K."/>
            <person name="Chaudhary B."/>
        </authorList>
    </citation>
    <scope>NUCLEOTIDE SEQUENCE [LARGE SCALE GENOMIC DNA]</scope>
    <source>
        <strain evidence="6 7">JAL-560-SIM</strain>
    </source>
</reference>
<keyword evidence="6" id="KW-0808">Transferase</keyword>
<comment type="caution">
    <text evidence="6">The sequence shown here is derived from an EMBL/GenBank/DDBJ whole genome shotgun (WGS) entry which is preliminary data.</text>
</comment>
<dbReference type="GO" id="GO:0012505">
    <property type="term" value="C:endomembrane system"/>
    <property type="evidence" value="ECO:0007669"/>
    <property type="project" value="UniProtKB-SubCell"/>
</dbReference>
<feature type="transmembrane region" description="Helical" evidence="5">
    <location>
        <begin position="7"/>
        <end position="26"/>
    </location>
</feature>
<dbReference type="EMBL" id="VTZN01000040">
    <property type="protein sequence ID" value="KAA1250546.1"/>
    <property type="molecule type" value="Genomic_DNA"/>
</dbReference>
<evidence type="ECO:0000256" key="4">
    <source>
        <dbReference type="ARBA" id="ARBA00023136"/>
    </source>
</evidence>
<dbReference type="PANTHER" id="PTHR43847:SF1">
    <property type="entry name" value="BLL3993 PROTEIN"/>
    <property type="match status" value="1"/>
</dbReference>
<dbReference type="InterPro" id="IPR052527">
    <property type="entry name" value="Metal_cation-efflux_comp"/>
</dbReference>
<evidence type="ECO:0000256" key="2">
    <source>
        <dbReference type="ARBA" id="ARBA00022692"/>
    </source>
</evidence>
<name>A0A5B1BQ20_MYCSI</name>